<keyword evidence="4" id="KW-0963">Cytoplasm</keyword>
<dbReference type="PRINTS" id="PR00805">
    <property type="entry name" value="ALPHACATENIN"/>
</dbReference>
<comment type="subcellular location">
    <subcellularLocation>
        <location evidence="1">Cell junction</location>
    </subcellularLocation>
    <subcellularLocation>
        <location evidence="2">Cytoplasm</location>
    </subcellularLocation>
</comment>
<evidence type="ECO:0000256" key="4">
    <source>
        <dbReference type="ARBA" id="ARBA00022490"/>
    </source>
</evidence>
<evidence type="ECO:0000313" key="8">
    <source>
        <dbReference type="Proteomes" id="UP000095281"/>
    </source>
</evidence>
<dbReference type="GO" id="GO:0005737">
    <property type="term" value="C:cytoplasm"/>
    <property type="evidence" value="ECO:0007669"/>
    <property type="project" value="UniProtKB-SubCell"/>
</dbReference>
<keyword evidence="6" id="KW-0965">Cell junction</keyword>
<evidence type="ECO:0000256" key="7">
    <source>
        <dbReference type="SAM" id="MobiDB-lite"/>
    </source>
</evidence>
<reference evidence="9" key="1">
    <citation type="submission" date="2016-11" db="UniProtKB">
        <authorList>
            <consortium name="WormBaseParasite"/>
        </authorList>
    </citation>
    <scope>IDENTIFICATION</scope>
</reference>
<keyword evidence="5" id="KW-0130">Cell adhesion</keyword>
<evidence type="ECO:0000256" key="5">
    <source>
        <dbReference type="ARBA" id="ARBA00022889"/>
    </source>
</evidence>
<dbReference type="GO" id="GO:0098609">
    <property type="term" value="P:cell-cell adhesion"/>
    <property type="evidence" value="ECO:0007669"/>
    <property type="project" value="TreeGrafter"/>
</dbReference>
<protein>
    <submittedName>
        <fullName evidence="9">Vinculin</fullName>
    </submittedName>
</protein>
<dbReference type="Gene3D" id="6.10.250.2510">
    <property type="match status" value="1"/>
</dbReference>
<evidence type="ECO:0000256" key="3">
    <source>
        <dbReference type="ARBA" id="ARBA00008376"/>
    </source>
</evidence>
<organism evidence="8 9">
    <name type="scientific">Meloidogyne hapla</name>
    <name type="common">Root-knot nematode worm</name>
    <dbReference type="NCBI Taxonomy" id="6305"/>
    <lineage>
        <taxon>Eukaryota</taxon>
        <taxon>Metazoa</taxon>
        <taxon>Ecdysozoa</taxon>
        <taxon>Nematoda</taxon>
        <taxon>Chromadorea</taxon>
        <taxon>Rhabditida</taxon>
        <taxon>Tylenchina</taxon>
        <taxon>Tylenchomorpha</taxon>
        <taxon>Tylenchoidea</taxon>
        <taxon>Meloidogynidae</taxon>
        <taxon>Meloidogyninae</taxon>
        <taxon>Meloidogyne</taxon>
    </lineage>
</organism>
<dbReference type="WBParaSite" id="MhA1_Contig309.frz3.fgene3">
    <property type="protein sequence ID" value="MhA1_Contig309.frz3.fgene3"/>
    <property type="gene ID" value="MhA1_Contig309.frz3.fgene3"/>
</dbReference>
<dbReference type="SUPFAM" id="SSF47220">
    <property type="entry name" value="alpha-catenin/vinculin-like"/>
    <property type="match status" value="4"/>
</dbReference>
<dbReference type="InterPro" id="IPR001033">
    <property type="entry name" value="Alpha_catenin"/>
</dbReference>
<accession>A0A1I8BM60</accession>
<dbReference type="Proteomes" id="UP000095281">
    <property type="component" value="Unplaced"/>
</dbReference>
<dbReference type="GO" id="GO:0045296">
    <property type="term" value="F:cadherin binding"/>
    <property type="evidence" value="ECO:0007669"/>
    <property type="project" value="InterPro"/>
</dbReference>
<name>A0A1I8BM60_MELHA</name>
<proteinExistence type="inferred from homology"/>
<dbReference type="GO" id="GO:0008013">
    <property type="term" value="F:beta-catenin binding"/>
    <property type="evidence" value="ECO:0007669"/>
    <property type="project" value="TreeGrafter"/>
</dbReference>
<dbReference type="Pfam" id="PF01044">
    <property type="entry name" value="Vinculin"/>
    <property type="match status" value="1"/>
</dbReference>
<evidence type="ECO:0000256" key="2">
    <source>
        <dbReference type="ARBA" id="ARBA00004496"/>
    </source>
</evidence>
<keyword evidence="8" id="KW-1185">Reference proteome</keyword>
<dbReference type="GO" id="GO:0051015">
    <property type="term" value="F:actin filament binding"/>
    <property type="evidence" value="ECO:0007669"/>
    <property type="project" value="InterPro"/>
</dbReference>
<dbReference type="GO" id="GO:0005912">
    <property type="term" value="C:adherens junction"/>
    <property type="evidence" value="ECO:0007669"/>
    <property type="project" value="TreeGrafter"/>
</dbReference>
<dbReference type="PANTHER" id="PTHR18914">
    <property type="entry name" value="ALPHA CATENIN"/>
    <property type="match status" value="1"/>
</dbReference>
<evidence type="ECO:0000313" key="9">
    <source>
        <dbReference type="WBParaSite" id="MhA1_Contig309.frz3.fgene3"/>
    </source>
</evidence>
<dbReference type="AlphaFoldDB" id="A0A1I8BM60"/>
<dbReference type="Gene3D" id="1.20.120.230">
    <property type="entry name" value="Alpha-catenin/vinculin-like"/>
    <property type="match status" value="5"/>
</dbReference>
<dbReference type="InterPro" id="IPR036723">
    <property type="entry name" value="Alpha-catenin/vinculin-like_sf"/>
</dbReference>
<dbReference type="PANTHER" id="PTHR18914:SF9">
    <property type="entry name" value="CATENIN ALPHA"/>
    <property type="match status" value="1"/>
</dbReference>
<dbReference type="GO" id="GO:0016477">
    <property type="term" value="P:cell migration"/>
    <property type="evidence" value="ECO:0007669"/>
    <property type="project" value="TreeGrafter"/>
</dbReference>
<feature type="compositionally biased region" description="Acidic residues" evidence="7">
    <location>
        <begin position="663"/>
        <end position="676"/>
    </location>
</feature>
<evidence type="ECO:0000256" key="1">
    <source>
        <dbReference type="ARBA" id="ARBA00004282"/>
    </source>
</evidence>
<dbReference type="InterPro" id="IPR006077">
    <property type="entry name" value="Vinculin/catenin"/>
</dbReference>
<feature type="region of interest" description="Disordered" evidence="7">
    <location>
        <begin position="659"/>
        <end position="686"/>
    </location>
</feature>
<sequence>MAEAAYSLNFNIDDVKTKTVERLISPLIHLVTLFNSFNLVNGLFKITSLHANMQPLSGATRDGKEVMKRLKERLDSFIMTGQQAVQTKIQFAGAEKIFAQLNDALNDVALAGNNLLVIGEPFISDAENPELRLQTVEACRATLLAVARLLIITDMIDVDILLKQADKVRHNFSALKNAQSKSELLKTSQNLDMELHELMEMTRRRVRDLRDSAAQDDLQAAIAMLKITTPLMIASSKAFLQHPSLDGLKLNQSYADDELNRALDCFCNAVQGERSHDELAFSQHGKLNDLALNFEKFQRRVYMDPSEYQSHRHRPQLEELLERIASSSGLIADMKTTKPMRHDQIISGVNNLRQALQDLLKEYERNVGSMEPSEDLDLCKVFLAHKIRDLRRHLRRTIVDHVSDVFVDVRTPLLQLVEYASNGDFLNTERAADLFQTQANNVVAVARLVANVSNDVGGVRVLRYATLLCEKIAPQVVNAAFLLCEDPQSEVLKENMSIFESVWFDRVKMLTMAVDSLISFDDFLAVSEAHISEDCQHGIQAIVERNSEMLDRNAGYIRGRSVRVCDMVLNEIGQVPSNSYSENVKRATLRLRDNVLPHFEKRAEQIVSALTEVEQTSREGEDENQIETETKREVDEMIDACQLVYDTVTDIRHALLMNRNPEDVDSDNEYEEDGLPSDEACSQSSASEIQNQQQIMRQLPEESKREIQKQIDVFKITQRKFEYEVGKWDETGNDIIALAKKMCQIMMNMTDFTKGRGPYKTTMDVIKAAQEISEYGAKLNAFARQIGSESVESNTKKDLFAYLERITLFCHQLNVTSKVKADVQVVGDELRVSGLEAAFSLIQNAKNLLNAVILTVKSAYIANTKYRRKENTKPNVVEWRMAAPQKQPLINAPAKTTTHGIVRRASVSNKEIFKIILYLLKERRQPPLQALTQFQISK</sequence>
<dbReference type="OMA" id="MNNMRQF"/>
<evidence type="ECO:0000256" key="6">
    <source>
        <dbReference type="ARBA" id="ARBA00022949"/>
    </source>
</evidence>
<comment type="similarity">
    <text evidence="3">Belongs to the vinculin/alpha-catenin family.</text>
</comment>
<dbReference type="GO" id="GO:0016342">
    <property type="term" value="C:catenin complex"/>
    <property type="evidence" value="ECO:0007669"/>
    <property type="project" value="TreeGrafter"/>
</dbReference>